<evidence type="ECO:0000259" key="12">
    <source>
        <dbReference type="Pfam" id="PF06397"/>
    </source>
</evidence>
<evidence type="ECO:0000256" key="6">
    <source>
        <dbReference type="ARBA" id="ARBA00022982"/>
    </source>
</evidence>
<accession>A0A9D2BZJ5</accession>
<dbReference type="EC" id="1.15.1.2" evidence="2"/>
<dbReference type="InterPro" id="IPR051233">
    <property type="entry name" value="Desulfoferrodoxin_SOR"/>
</dbReference>
<comment type="catalytic activity">
    <reaction evidence="10">
        <text>reduced [rubredoxin] + superoxide + 2 H(+) = oxidized [rubredoxin] + H2O2</text>
        <dbReference type="Rhea" id="RHEA:21324"/>
        <dbReference type="Rhea" id="RHEA-COMP:10302"/>
        <dbReference type="Rhea" id="RHEA-COMP:10303"/>
        <dbReference type="ChEBI" id="CHEBI:15378"/>
        <dbReference type="ChEBI" id="CHEBI:16240"/>
        <dbReference type="ChEBI" id="CHEBI:18421"/>
        <dbReference type="ChEBI" id="CHEBI:29033"/>
        <dbReference type="ChEBI" id="CHEBI:29034"/>
        <dbReference type="EC" id="1.15.1.2"/>
    </reaction>
</comment>
<dbReference type="PANTHER" id="PTHR36541:SF1">
    <property type="entry name" value="SUPEROXIDE REDUCTASE-RELATED"/>
    <property type="match status" value="1"/>
</dbReference>
<comment type="function">
    <text evidence="8">Catalyzes the one-electron reduction of superoxide anion radical to hydrogen peroxide at a nonheme ferrous iron center. Plays a fundamental role in case of oxidative stress via its superoxide detoxification activity.</text>
</comment>
<dbReference type="GO" id="GO:0005506">
    <property type="term" value="F:iron ion binding"/>
    <property type="evidence" value="ECO:0007669"/>
    <property type="project" value="InterPro"/>
</dbReference>
<reference evidence="13" key="2">
    <citation type="submission" date="2021-04" db="EMBL/GenBank/DDBJ databases">
        <authorList>
            <person name="Gilroy R."/>
        </authorList>
    </citation>
    <scope>NUCLEOTIDE SEQUENCE</scope>
    <source>
        <strain evidence="13">ChiBcec16_6824</strain>
    </source>
</reference>
<evidence type="ECO:0000256" key="8">
    <source>
        <dbReference type="ARBA" id="ARBA00024690"/>
    </source>
</evidence>
<evidence type="ECO:0000256" key="10">
    <source>
        <dbReference type="ARBA" id="ARBA00047448"/>
    </source>
</evidence>
<keyword evidence="6" id="KW-0249">Electron transport</keyword>
<evidence type="ECO:0000256" key="5">
    <source>
        <dbReference type="ARBA" id="ARBA00022723"/>
    </source>
</evidence>
<keyword evidence="5" id="KW-0479">Metal-binding</keyword>
<keyword evidence="4" id="KW-0813">Transport</keyword>
<dbReference type="InterPro" id="IPR002742">
    <property type="entry name" value="Desulfoferrodoxin_Fe-bd_dom"/>
</dbReference>
<feature type="domain" description="Desulfoferrodoxin N-terminal" evidence="12">
    <location>
        <begin position="4"/>
        <end position="33"/>
    </location>
</feature>
<keyword evidence="7" id="KW-0408">Iron</keyword>
<dbReference type="SUPFAM" id="SSF49367">
    <property type="entry name" value="Superoxide reductase-like"/>
    <property type="match status" value="1"/>
</dbReference>
<evidence type="ECO:0000256" key="3">
    <source>
        <dbReference type="ARBA" id="ARBA00014839"/>
    </source>
</evidence>
<evidence type="ECO:0000313" key="14">
    <source>
        <dbReference type="Proteomes" id="UP000823868"/>
    </source>
</evidence>
<gene>
    <name evidence="13" type="ORF">H9841_08400</name>
</gene>
<comment type="similarity">
    <text evidence="1">Belongs to the desulfoferrodoxin family.</text>
</comment>
<evidence type="ECO:0000256" key="9">
    <source>
        <dbReference type="ARBA" id="ARBA00031398"/>
    </source>
</evidence>
<dbReference type="AlphaFoldDB" id="A0A9D2BZJ5"/>
<dbReference type="SUPFAM" id="SSF57802">
    <property type="entry name" value="Rubredoxin-like"/>
    <property type="match status" value="1"/>
</dbReference>
<reference evidence="13" key="1">
    <citation type="journal article" date="2021" name="PeerJ">
        <title>Extensive microbial diversity within the chicken gut microbiome revealed by metagenomics and culture.</title>
        <authorList>
            <person name="Gilroy R."/>
            <person name="Ravi A."/>
            <person name="Getino M."/>
            <person name="Pursley I."/>
            <person name="Horton D.L."/>
            <person name="Alikhan N.F."/>
            <person name="Baker D."/>
            <person name="Gharbi K."/>
            <person name="Hall N."/>
            <person name="Watson M."/>
            <person name="Adriaenssens E.M."/>
            <person name="Foster-Nyarko E."/>
            <person name="Jarju S."/>
            <person name="Secka A."/>
            <person name="Antonio M."/>
            <person name="Oren A."/>
            <person name="Chaudhuri R.R."/>
            <person name="La Ragione R."/>
            <person name="Hildebrand F."/>
            <person name="Pallen M.J."/>
        </authorList>
    </citation>
    <scope>NUCLEOTIDE SEQUENCE</scope>
    <source>
        <strain evidence="13">ChiBcec16_6824</strain>
    </source>
</reference>
<evidence type="ECO:0000259" key="11">
    <source>
        <dbReference type="Pfam" id="PF01880"/>
    </source>
</evidence>
<dbReference type="EMBL" id="DXDX01000152">
    <property type="protein sequence ID" value="HIY21903.1"/>
    <property type="molecule type" value="Genomic_DNA"/>
</dbReference>
<proteinExistence type="inferred from homology"/>
<organism evidence="13 14">
    <name type="scientific">Candidatus Flavonifractor merdigallinarum</name>
    <dbReference type="NCBI Taxonomy" id="2838589"/>
    <lineage>
        <taxon>Bacteria</taxon>
        <taxon>Bacillati</taxon>
        <taxon>Bacillota</taxon>
        <taxon>Clostridia</taxon>
        <taxon>Eubacteriales</taxon>
        <taxon>Oscillospiraceae</taxon>
        <taxon>Flavonifractor</taxon>
    </lineage>
</organism>
<dbReference type="PANTHER" id="PTHR36541">
    <property type="entry name" value="SUPEROXIDE REDUCTASE-RELATED"/>
    <property type="match status" value="1"/>
</dbReference>
<dbReference type="InterPro" id="IPR004462">
    <property type="entry name" value="Desulfoferrodoxin_N"/>
</dbReference>
<dbReference type="InterPro" id="IPR036073">
    <property type="entry name" value="Desulfoferrodoxin_Fe-bd_dom_sf"/>
</dbReference>
<dbReference type="GO" id="GO:0050605">
    <property type="term" value="F:superoxide reductase activity"/>
    <property type="evidence" value="ECO:0007669"/>
    <property type="project" value="UniProtKB-EC"/>
</dbReference>
<protein>
    <recommendedName>
        <fullName evidence="3">Desulfoferrodoxin</fullName>
        <ecNumber evidence="2">1.15.1.2</ecNumber>
    </recommendedName>
    <alternativeName>
        <fullName evidence="9">Superoxide reductase</fullName>
    </alternativeName>
</protein>
<evidence type="ECO:0000256" key="7">
    <source>
        <dbReference type="ARBA" id="ARBA00023004"/>
    </source>
</evidence>
<dbReference type="Pfam" id="PF06397">
    <property type="entry name" value="Desulfoferrod_N"/>
    <property type="match status" value="1"/>
</dbReference>
<feature type="domain" description="Desulfoferrodoxin ferrous iron-binding" evidence="11">
    <location>
        <begin position="40"/>
        <end position="126"/>
    </location>
</feature>
<evidence type="ECO:0000256" key="4">
    <source>
        <dbReference type="ARBA" id="ARBA00022448"/>
    </source>
</evidence>
<name>A0A9D2BZJ5_9FIRM</name>
<comment type="caution">
    <text evidence="13">The sequence shown here is derived from an EMBL/GenBank/DDBJ whole genome shotgun (WGS) entry which is preliminary data.</text>
</comment>
<sequence length="128" mass="13988">MEFKLYRCAHCGNVIYKVVDKGVPVICCGEPMAEWTPNSTDGAQEKHVPVVERTAHGSGSSVTVKVGEVAHPMLPEHSITLIAAVDDDTVTLYFPKPGDAPELKTFTRSDRVTAYEICNLHGFWKGEG</sequence>
<evidence type="ECO:0000313" key="13">
    <source>
        <dbReference type="EMBL" id="HIY21903.1"/>
    </source>
</evidence>
<dbReference type="NCBIfam" id="TIGR00332">
    <property type="entry name" value="neela_ferrous"/>
    <property type="match status" value="1"/>
</dbReference>
<dbReference type="Proteomes" id="UP000823868">
    <property type="component" value="Unassembled WGS sequence"/>
</dbReference>
<dbReference type="Gene3D" id="2.60.40.730">
    <property type="entry name" value="SOR catalytic domain"/>
    <property type="match status" value="1"/>
</dbReference>
<evidence type="ECO:0000256" key="2">
    <source>
        <dbReference type="ARBA" id="ARBA00012679"/>
    </source>
</evidence>
<evidence type="ECO:0000256" key="1">
    <source>
        <dbReference type="ARBA" id="ARBA00005941"/>
    </source>
</evidence>
<dbReference type="Pfam" id="PF01880">
    <property type="entry name" value="Desulfoferrodox"/>
    <property type="match status" value="1"/>
</dbReference>